<protein>
    <submittedName>
        <fullName evidence="6">ATP-binding cassette domain-containing protein</fullName>
    </submittedName>
</protein>
<dbReference type="Gene3D" id="3.40.50.300">
    <property type="entry name" value="P-loop containing nucleotide triphosphate hydrolases"/>
    <property type="match status" value="1"/>
</dbReference>
<evidence type="ECO:0000256" key="4">
    <source>
        <dbReference type="ARBA" id="ARBA00022840"/>
    </source>
</evidence>
<dbReference type="PANTHER" id="PTHR43335:SF2">
    <property type="entry name" value="ABC TRANSPORTER, ATP-BINDING PROTEIN"/>
    <property type="match status" value="1"/>
</dbReference>
<dbReference type="GO" id="GO:0016887">
    <property type="term" value="F:ATP hydrolysis activity"/>
    <property type="evidence" value="ECO:0007669"/>
    <property type="project" value="InterPro"/>
</dbReference>
<dbReference type="SMART" id="SM00382">
    <property type="entry name" value="AAA"/>
    <property type="match status" value="1"/>
</dbReference>
<reference evidence="6 7" key="1">
    <citation type="submission" date="2020-08" db="EMBL/GenBank/DDBJ databases">
        <title>A novel species.</title>
        <authorList>
            <person name="Gao J."/>
        </authorList>
    </citation>
    <scope>NUCLEOTIDE SEQUENCE [LARGE SCALE GENOMIC DNA]</scope>
    <source>
        <strain evidence="6 7">CRXT-G-22</strain>
    </source>
</reference>
<dbReference type="PANTHER" id="PTHR43335">
    <property type="entry name" value="ABC TRANSPORTER, ATP-BINDING PROTEIN"/>
    <property type="match status" value="1"/>
</dbReference>
<dbReference type="Proteomes" id="UP000516052">
    <property type="component" value="Chromosome"/>
</dbReference>
<keyword evidence="2" id="KW-0813">Transport</keyword>
<dbReference type="InterPro" id="IPR003593">
    <property type="entry name" value="AAA+_ATPase"/>
</dbReference>
<keyword evidence="4 6" id="KW-0067">ATP-binding</keyword>
<name>A0A7H0IG11_9ACTN</name>
<evidence type="ECO:0000256" key="1">
    <source>
        <dbReference type="ARBA" id="ARBA00005417"/>
    </source>
</evidence>
<dbReference type="InterPro" id="IPR027417">
    <property type="entry name" value="P-loop_NTPase"/>
</dbReference>
<evidence type="ECO:0000313" key="7">
    <source>
        <dbReference type="Proteomes" id="UP000516052"/>
    </source>
</evidence>
<dbReference type="AlphaFoldDB" id="A0A7H0IG11"/>
<dbReference type="SUPFAM" id="SSF52540">
    <property type="entry name" value="P-loop containing nucleoside triphosphate hydrolases"/>
    <property type="match status" value="1"/>
</dbReference>
<dbReference type="GO" id="GO:0005524">
    <property type="term" value="F:ATP binding"/>
    <property type="evidence" value="ECO:0007669"/>
    <property type="project" value="UniProtKB-KW"/>
</dbReference>
<feature type="domain" description="ABC transporter" evidence="5">
    <location>
        <begin position="3"/>
        <end position="232"/>
    </location>
</feature>
<organism evidence="6 7">
    <name type="scientific">Streptomyces roseirectus</name>
    <dbReference type="NCBI Taxonomy" id="2768066"/>
    <lineage>
        <taxon>Bacteria</taxon>
        <taxon>Bacillati</taxon>
        <taxon>Actinomycetota</taxon>
        <taxon>Actinomycetes</taxon>
        <taxon>Kitasatosporales</taxon>
        <taxon>Streptomycetaceae</taxon>
        <taxon>Streptomyces</taxon>
    </lineage>
</organism>
<evidence type="ECO:0000256" key="2">
    <source>
        <dbReference type="ARBA" id="ARBA00022448"/>
    </source>
</evidence>
<dbReference type="InterPro" id="IPR003439">
    <property type="entry name" value="ABC_transporter-like_ATP-bd"/>
</dbReference>
<evidence type="ECO:0000256" key="3">
    <source>
        <dbReference type="ARBA" id="ARBA00022741"/>
    </source>
</evidence>
<evidence type="ECO:0000259" key="5">
    <source>
        <dbReference type="PROSITE" id="PS50893"/>
    </source>
</evidence>
<dbReference type="Pfam" id="PF00005">
    <property type="entry name" value="ABC_tran"/>
    <property type="match status" value="1"/>
</dbReference>
<keyword evidence="7" id="KW-1185">Reference proteome</keyword>
<proteinExistence type="inferred from homology"/>
<dbReference type="RefSeq" id="WP_187748691.1">
    <property type="nucleotide sequence ID" value="NZ_CP060828.1"/>
</dbReference>
<accession>A0A7H0IG11</accession>
<dbReference type="EMBL" id="CP060828">
    <property type="protein sequence ID" value="QNP71727.1"/>
    <property type="molecule type" value="Genomic_DNA"/>
</dbReference>
<comment type="similarity">
    <text evidence="1">Belongs to the ABC transporter superfamily.</text>
</comment>
<dbReference type="PROSITE" id="PS50893">
    <property type="entry name" value="ABC_TRANSPORTER_2"/>
    <property type="match status" value="1"/>
</dbReference>
<gene>
    <name evidence="6" type="ORF">IAG44_21385</name>
</gene>
<keyword evidence="3" id="KW-0547">Nucleotide-binding</keyword>
<sequence>MHVQLSALRQGYRARVILEDLNLTLTPGVTGLLGPNGAGKTTLMRTLATVLPPAGGTIELDGTAITSERTARQARRNIGYLPQKFGWDAGMKVQDFIEYGAWLREVPGKRRRDAVEKALTQVDLSERRDERMSRLSGGMRQRAGIAWAIVGDPGLVLLDEPTVGLDPRQRLQFRRILSELTDTTVLLSTHLIDDVAAACDRVIVLHSGSVLFDGSPAEMEALGRAGFPGATRIERAYMELLPEEERHL</sequence>
<evidence type="ECO:0000313" key="6">
    <source>
        <dbReference type="EMBL" id="QNP71727.1"/>
    </source>
</evidence>
<dbReference type="KEGG" id="sroi:IAG44_21385"/>